<feature type="compositionally biased region" description="Polar residues" evidence="1">
    <location>
        <begin position="1"/>
        <end position="19"/>
    </location>
</feature>
<dbReference type="AlphaFoldDB" id="A0AAW0ARU7"/>
<name>A0AAW0ARU7_9AGAR</name>
<comment type="caution">
    <text evidence="2">The sequence shown here is derived from an EMBL/GenBank/DDBJ whole genome shotgun (WGS) entry which is preliminary data.</text>
</comment>
<sequence length="274" mass="30057">MKLETRNPSSRWQRSSRISGVNEETEEMLASTWWRRRRANGAGDDTALGLDVLKTEVIQYSNEPRAKRWREREGRWTMGMYANGRRSSRVVGGRVNQTVEVVNERTSQATKESSYGASTSLQEGGHPVGDILVFSLHVDGRRRRLGWKRGEVVVDDKGGGGNGSSDCHVDDGVRVVGDKAAFGLTNPRSTQNVICGLNDVRYNVLLQRAKSLVVKAKIDTLDFSGPAESSTDLGGHSAGVVISSPPCYDGALRWGLKDKAMGKEGRKEDYTGSN</sequence>
<evidence type="ECO:0000256" key="1">
    <source>
        <dbReference type="SAM" id="MobiDB-lite"/>
    </source>
</evidence>
<feature type="region of interest" description="Disordered" evidence="1">
    <location>
        <begin position="1"/>
        <end position="23"/>
    </location>
</feature>
<evidence type="ECO:0000313" key="3">
    <source>
        <dbReference type="Proteomes" id="UP001362999"/>
    </source>
</evidence>
<dbReference type="EMBL" id="JAWWNJ010000052">
    <property type="protein sequence ID" value="KAK7016129.1"/>
    <property type="molecule type" value="Genomic_DNA"/>
</dbReference>
<dbReference type="Proteomes" id="UP001362999">
    <property type="component" value="Unassembled WGS sequence"/>
</dbReference>
<protein>
    <submittedName>
        <fullName evidence="2">Uncharacterized protein</fullName>
    </submittedName>
</protein>
<reference evidence="2 3" key="1">
    <citation type="journal article" date="2024" name="J Genomics">
        <title>Draft genome sequencing and assembly of Favolaschia claudopus CIRM-BRFM 2984 isolated from oak limbs.</title>
        <authorList>
            <person name="Navarro D."/>
            <person name="Drula E."/>
            <person name="Chaduli D."/>
            <person name="Cazenave R."/>
            <person name="Ahrendt S."/>
            <person name="Wang J."/>
            <person name="Lipzen A."/>
            <person name="Daum C."/>
            <person name="Barry K."/>
            <person name="Grigoriev I.V."/>
            <person name="Favel A."/>
            <person name="Rosso M.N."/>
            <person name="Martin F."/>
        </authorList>
    </citation>
    <scope>NUCLEOTIDE SEQUENCE [LARGE SCALE GENOMIC DNA]</scope>
    <source>
        <strain evidence="2 3">CIRM-BRFM 2984</strain>
    </source>
</reference>
<accession>A0AAW0ARU7</accession>
<organism evidence="2 3">
    <name type="scientific">Favolaschia claudopus</name>
    <dbReference type="NCBI Taxonomy" id="2862362"/>
    <lineage>
        <taxon>Eukaryota</taxon>
        <taxon>Fungi</taxon>
        <taxon>Dikarya</taxon>
        <taxon>Basidiomycota</taxon>
        <taxon>Agaricomycotina</taxon>
        <taxon>Agaricomycetes</taxon>
        <taxon>Agaricomycetidae</taxon>
        <taxon>Agaricales</taxon>
        <taxon>Marasmiineae</taxon>
        <taxon>Mycenaceae</taxon>
        <taxon>Favolaschia</taxon>
    </lineage>
</organism>
<evidence type="ECO:0000313" key="2">
    <source>
        <dbReference type="EMBL" id="KAK7016129.1"/>
    </source>
</evidence>
<gene>
    <name evidence="2" type="ORF">R3P38DRAFT_3361769</name>
</gene>
<keyword evidence="3" id="KW-1185">Reference proteome</keyword>
<proteinExistence type="predicted"/>